<dbReference type="OrthoDB" id="204058at2759"/>
<evidence type="ECO:0000256" key="2">
    <source>
        <dbReference type="PIRSR" id="PIRSR610059-50"/>
    </source>
</evidence>
<evidence type="ECO:0000259" key="3">
    <source>
        <dbReference type="Pfam" id="PF01048"/>
    </source>
</evidence>
<dbReference type="GO" id="GO:0006218">
    <property type="term" value="P:uridine catabolic process"/>
    <property type="evidence" value="ECO:0007669"/>
    <property type="project" value="TreeGrafter"/>
</dbReference>
<dbReference type="SUPFAM" id="SSF53167">
    <property type="entry name" value="Purine and uridine phosphorylases"/>
    <property type="match status" value="1"/>
</dbReference>
<dbReference type="InterPro" id="IPR035994">
    <property type="entry name" value="Nucleoside_phosphorylase_sf"/>
</dbReference>
<dbReference type="NCBIfam" id="TIGR01719">
    <property type="entry name" value="euk_UDPppase"/>
    <property type="match status" value="1"/>
</dbReference>
<feature type="binding site" evidence="2">
    <location>
        <position position="220"/>
    </location>
    <ligand>
        <name>substrate</name>
    </ligand>
</feature>
<keyword evidence="5" id="KW-1185">Reference proteome</keyword>
<dbReference type="Gene3D" id="3.40.50.1580">
    <property type="entry name" value="Nucleoside phosphorylase domain"/>
    <property type="match status" value="1"/>
</dbReference>
<dbReference type="InterPro" id="IPR000845">
    <property type="entry name" value="Nucleoside_phosphorylase_d"/>
</dbReference>
<protein>
    <recommendedName>
        <fullName evidence="3">Nucleoside phosphorylase domain-containing protein</fullName>
    </recommendedName>
</protein>
<feature type="domain" description="Nucleoside phosphorylase" evidence="3">
    <location>
        <begin position="63"/>
        <end position="305"/>
    </location>
</feature>
<organism evidence="4 5">
    <name type="scientific">Steinernema carpocapsae</name>
    <name type="common">Entomopathogenic nematode</name>
    <dbReference type="NCBI Taxonomy" id="34508"/>
    <lineage>
        <taxon>Eukaryota</taxon>
        <taxon>Metazoa</taxon>
        <taxon>Ecdysozoa</taxon>
        <taxon>Nematoda</taxon>
        <taxon>Chromadorea</taxon>
        <taxon>Rhabditida</taxon>
        <taxon>Tylenchina</taxon>
        <taxon>Panagrolaimomorpha</taxon>
        <taxon>Strongyloidoidea</taxon>
        <taxon>Steinernematidae</taxon>
        <taxon>Steinernema</taxon>
    </lineage>
</organism>
<name>A0A4U5N6G7_STECR</name>
<dbReference type="EMBL" id="AZBU02000005">
    <property type="protein sequence ID" value="TKR78014.1"/>
    <property type="molecule type" value="Genomic_DNA"/>
</dbReference>
<evidence type="ECO:0000256" key="1">
    <source>
        <dbReference type="ARBA" id="ARBA00010456"/>
    </source>
</evidence>
<feature type="binding site" evidence="2">
    <location>
        <begin position="140"/>
        <end position="143"/>
    </location>
    <ligand>
        <name>phosphate</name>
        <dbReference type="ChEBI" id="CHEBI:43474"/>
    </ligand>
</feature>
<comment type="similarity">
    <text evidence="1">Belongs to the PNP/UDP phosphorylase family.</text>
</comment>
<dbReference type="GO" id="GO:0005829">
    <property type="term" value="C:cytosol"/>
    <property type="evidence" value="ECO:0007669"/>
    <property type="project" value="TreeGrafter"/>
</dbReference>
<accession>A0A4U5N6G7</accession>
<reference evidence="4 5" key="2">
    <citation type="journal article" date="2019" name="G3 (Bethesda)">
        <title>Hybrid Assembly of the Genome of the Entomopathogenic Nematode Steinernema carpocapsae Identifies the X-Chromosome.</title>
        <authorList>
            <person name="Serra L."/>
            <person name="Macchietto M."/>
            <person name="Macias-Munoz A."/>
            <person name="McGill C.J."/>
            <person name="Rodriguez I.M."/>
            <person name="Rodriguez B."/>
            <person name="Murad R."/>
            <person name="Mortazavi A."/>
        </authorList>
    </citation>
    <scope>NUCLEOTIDE SEQUENCE [LARGE SCALE GENOMIC DNA]</scope>
    <source>
        <strain evidence="4 5">ALL</strain>
    </source>
</reference>
<proteinExistence type="inferred from homology"/>
<dbReference type="PANTHER" id="PTHR43691:SF11">
    <property type="entry name" value="FI09636P-RELATED"/>
    <property type="match status" value="1"/>
</dbReference>
<dbReference type="PANTHER" id="PTHR43691">
    <property type="entry name" value="URIDINE PHOSPHORYLASE"/>
    <property type="match status" value="1"/>
</dbReference>
<dbReference type="AlphaFoldDB" id="A0A4U5N6G7"/>
<dbReference type="GO" id="GO:0009166">
    <property type="term" value="P:nucleotide catabolic process"/>
    <property type="evidence" value="ECO:0007669"/>
    <property type="project" value="InterPro"/>
</dbReference>
<dbReference type="STRING" id="34508.A0A4U5N6G7"/>
<evidence type="ECO:0000313" key="5">
    <source>
        <dbReference type="Proteomes" id="UP000298663"/>
    </source>
</evidence>
<dbReference type="InterPro" id="IPR010059">
    <property type="entry name" value="Uridine_phosphorylase_euk"/>
</dbReference>
<dbReference type="Pfam" id="PF01048">
    <property type="entry name" value="PNP_UDP_1"/>
    <property type="match status" value="1"/>
</dbReference>
<feature type="binding site" evidence="2">
    <location>
        <position position="218"/>
    </location>
    <ligand>
        <name>substrate</name>
    </ligand>
</feature>
<gene>
    <name evidence="4" type="ORF">L596_018888</name>
</gene>
<evidence type="ECO:0000313" key="4">
    <source>
        <dbReference type="EMBL" id="TKR78014.1"/>
    </source>
</evidence>
<reference evidence="4 5" key="1">
    <citation type="journal article" date="2015" name="Genome Biol.">
        <title>Comparative genomics of Steinernema reveals deeply conserved gene regulatory networks.</title>
        <authorList>
            <person name="Dillman A.R."/>
            <person name="Macchietto M."/>
            <person name="Porter C.F."/>
            <person name="Rogers A."/>
            <person name="Williams B."/>
            <person name="Antoshechkin I."/>
            <person name="Lee M.M."/>
            <person name="Goodwin Z."/>
            <person name="Lu X."/>
            <person name="Lewis E.E."/>
            <person name="Goodrich-Blair H."/>
            <person name="Stock S.P."/>
            <person name="Adams B.J."/>
            <person name="Sternberg P.W."/>
            <person name="Mortazavi A."/>
        </authorList>
    </citation>
    <scope>NUCLEOTIDE SEQUENCE [LARGE SCALE GENOMIC DNA]</scope>
    <source>
        <strain evidence="4 5">ALL</strain>
    </source>
</reference>
<dbReference type="GO" id="GO:0004850">
    <property type="term" value="F:uridine phosphorylase activity"/>
    <property type="evidence" value="ECO:0007669"/>
    <property type="project" value="InterPro"/>
</dbReference>
<feature type="binding site" evidence="2">
    <location>
        <position position="96"/>
    </location>
    <ligand>
        <name>phosphate</name>
        <dbReference type="ChEBI" id="CHEBI:43474"/>
    </ligand>
</feature>
<comment type="caution">
    <text evidence="4">The sequence shown here is derived from an EMBL/GenBank/DDBJ whole genome shotgun (WGS) entry which is preliminary data.</text>
</comment>
<dbReference type="Proteomes" id="UP000298663">
    <property type="component" value="Unassembled WGS sequence"/>
</dbReference>
<sequence length="309" mass="34137">MACENGLVHTYNPHLVETTTDHLYHFGISRSSDLPKEFGDVKGDLLIESLQELLDDSSGCMFVCTGGSASRLEMFAKLFAEEAKIPLSENLSKSDRFCMYKTGPVLWVNHGMGTPSLSIMLVEVIKLLHYAGASQVSFIRIGTSGGIGVAPGTVVVSSGAINGMLQETHVQYIMGQRVDRPAKLDAGLKDELIATGKGLQIPVDTGVTLCADDFYEGQMRLDGAFCDYTSEDKFKFLRKLHDEHNVRNFEMESSCFAAMTRRAGAKAAIVCVALLNRFDGDQVKIEKEQYHEFEMRPFRLVSAFVKNKL</sequence>
<dbReference type="CDD" id="cd17763">
    <property type="entry name" value="UP_hUPP-like"/>
    <property type="match status" value="1"/>
</dbReference>